<dbReference type="InterPro" id="IPR050923">
    <property type="entry name" value="Cell_Proc_Reg/RNA_Proc"/>
</dbReference>
<keyword evidence="3" id="KW-0732">Signal</keyword>
<dbReference type="Proteomes" id="UP000614469">
    <property type="component" value="Unassembled WGS sequence"/>
</dbReference>
<accession>A0A8J6TEB9</accession>
<keyword evidence="2" id="KW-0812">Transmembrane</keyword>
<dbReference type="PROSITE" id="PS50006">
    <property type="entry name" value="FHA_DOMAIN"/>
    <property type="match status" value="1"/>
</dbReference>
<feature type="signal peptide" evidence="3">
    <location>
        <begin position="1"/>
        <end position="23"/>
    </location>
</feature>
<evidence type="ECO:0000313" key="6">
    <source>
        <dbReference type="Proteomes" id="UP000614469"/>
    </source>
</evidence>
<dbReference type="EMBL" id="JACNJN010000062">
    <property type="protein sequence ID" value="MBC8334378.1"/>
    <property type="molecule type" value="Genomic_DNA"/>
</dbReference>
<dbReference type="InterPro" id="IPR008984">
    <property type="entry name" value="SMAD_FHA_dom_sf"/>
</dbReference>
<comment type="caution">
    <text evidence="5">The sequence shown here is derived from an EMBL/GenBank/DDBJ whole genome shotgun (WGS) entry which is preliminary data.</text>
</comment>
<keyword evidence="2" id="KW-1133">Transmembrane helix</keyword>
<gene>
    <name evidence="5" type="ORF">H8E29_03855</name>
</gene>
<dbReference type="InterPro" id="IPR000253">
    <property type="entry name" value="FHA_dom"/>
</dbReference>
<reference evidence="5 6" key="1">
    <citation type="submission" date="2020-08" db="EMBL/GenBank/DDBJ databases">
        <title>Bridging the membrane lipid divide: bacteria of the FCB group superphylum have the potential to synthesize archaeal ether lipids.</title>
        <authorList>
            <person name="Villanueva L."/>
            <person name="Von Meijenfeldt F.A.B."/>
            <person name="Westbye A.B."/>
            <person name="Yadav S."/>
            <person name="Hopmans E.C."/>
            <person name="Dutilh B.E."/>
            <person name="Sinninghe Damste J.S."/>
        </authorList>
    </citation>
    <scope>NUCLEOTIDE SEQUENCE [LARGE SCALE GENOMIC DNA]</scope>
    <source>
        <strain evidence="5">NIOZ-UU36</strain>
    </source>
</reference>
<dbReference type="InterPro" id="IPR013783">
    <property type="entry name" value="Ig-like_fold"/>
</dbReference>
<feature type="domain" description="FHA" evidence="4">
    <location>
        <begin position="539"/>
        <end position="590"/>
    </location>
</feature>
<protein>
    <submittedName>
        <fullName evidence="5">FHA domain-containing protein</fullName>
    </submittedName>
</protein>
<feature type="transmembrane region" description="Helical" evidence="2">
    <location>
        <begin position="440"/>
        <end position="459"/>
    </location>
</feature>
<dbReference type="SMART" id="SM00240">
    <property type="entry name" value="FHA"/>
    <property type="match status" value="1"/>
</dbReference>
<proteinExistence type="predicted"/>
<dbReference type="Gene3D" id="2.60.40.10">
    <property type="entry name" value="Immunoglobulins"/>
    <property type="match status" value="1"/>
</dbReference>
<feature type="region of interest" description="Disordered" evidence="1">
    <location>
        <begin position="480"/>
        <end position="505"/>
    </location>
</feature>
<dbReference type="SUPFAM" id="SSF49879">
    <property type="entry name" value="SMAD/FHA domain"/>
    <property type="match status" value="1"/>
</dbReference>
<dbReference type="AlphaFoldDB" id="A0A8J6TEB9"/>
<dbReference type="Gene3D" id="2.60.200.20">
    <property type="match status" value="1"/>
</dbReference>
<sequence length="632" mass="69055">MRKVFLSILFATLLLAGGFHVLAQEAARAEIIKVDPGSFPTIIALLDVYDSQGKFLSGLDAANVTVLENGQPLPLSELTEEEVGVQLVVAINPGPPMAVRDKLGISRYERVAEVLRLWAEARPLEPQDSMSLVATTGPLLVGATPSEWHNSFVSFQPDTRAAVPGLESLSLALDVLEGQQDSQAGMKHSILFLTPHLPDQSTVDQLENLAQRAATLGARVNIWLIDSDDYFAHFSATSLKSLAFQTGGDFFAYSGVEPLPDPENYFSPLRHLYTLKYASQLATGGTHTLAARVQFDELDLISSDQSFSLDIQPPNPMLISPPSQIVRQAPEDDPYNTDLLQPTEQVIEILIEFPDEHPRPITYAALFVDDEKVSEITAPPFDKFQWNISEYLSNGEHSLRIEVEDSLGLVKTSLGVPVTLTVVQPPTGTLAFFGRNSTNLTIGVIALAGILLALILLVGGRRGLFTFAIARREAKKASFDPLTQPVPATVDDEKRNQQLTTPSWGRRPKRVKASAYLARLNGEEKPAAEKRIPLTGEEITFGTDPVKAAYVLDDPSISPVHARLHPGEDGHFVISDQDSVAGTWVNFEPVSSEGAILAHGDLIHFGTLRYQFILEKAPAKKNPEISIEERLS</sequence>
<evidence type="ECO:0000313" key="5">
    <source>
        <dbReference type="EMBL" id="MBC8334378.1"/>
    </source>
</evidence>
<feature type="chain" id="PRO_5035261690" evidence="3">
    <location>
        <begin position="24"/>
        <end position="632"/>
    </location>
</feature>
<dbReference type="CDD" id="cd00060">
    <property type="entry name" value="FHA"/>
    <property type="match status" value="1"/>
</dbReference>
<organism evidence="5 6">
    <name type="scientific">Candidatus Desulfolinea nitratireducens</name>
    <dbReference type="NCBI Taxonomy" id="2841698"/>
    <lineage>
        <taxon>Bacteria</taxon>
        <taxon>Bacillati</taxon>
        <taxon>Chloroflexota</taxon>
        <taxon>Anaerolineae</taxon>
        <taxon>Anaerolineales</taxon>
        <taxon>Anaerolineales incertae sedis</taxon>
        <taxon>Candidatus Desulfolinea</taxon>
    </lineage>
</organism>
<dbReference type="Pfam" id="PF00498">
    <property type="entry name" value="FHA"/>
    <property type="match status" value="1"/>
</dbReference>
<name>A0A8J6TEB9_9CHLR</name>
<evidence type="ECO:0000256" key="1">
    <source>
        <dbReference type="SAM" id="MobiDB-lite"/>
    </source>
</evidence>
<evidence type="ECO:0000259" key="4">
    <source>
        <dbReference type="PROSITE" id="PS50006"/>
    </source>
</evidence>
<keyword evidence="2" id="KW-0472">Membrane</keyword>
<dbReference type="PANTHER" id="PTHR23308">
    <property type="entry name" value="NUCLEAR INHIBITOR OF PROTEIN PHOSPHATASE-1"/>
    <property type="match status" value="1"/>
</dbReference>
<evidence type="ECO:0000256" key="3">
    <source>
        <dbReference type="SAM" id="SignalP"/>
    </source>
</evidence>
<evidence type="ECO:0000256" key="2">
    <source>
        <dbReference type="SAM" id="Phobius"/>
    </source>
</evidence>